<dbReference type="EMBL" id="CP071839">
    <property type="protein sequence ID" value="QTD95717.1"/>
    <property type="molecule type" value="Genomic_DNA"/>
</dbReference>
<evidence type="ECO:0000313" key="1">
    <source>
        <dbReference type="EMBL" id="QTD95717.1"/>
    </source>
</evidence>
<gene>
    <name evidence="1" type="ORF">S1361_00090</name>
    <name evidence="2" type="ORF">S1361_38410</name>
</gene>
<name>A0ABX7U3V9_STRCY</name>
<accession>A0ABX7U3V9</accession>
<protein>
    <submittedName>
        <fullName evidence="2">Uncharacterized protein</fullName>
    </submittedName>
</protein>
<dbReference type="Proteomes" id="UP000663908">
    <property type="component" value="Chromosome"/>
</dbReference>
<proteinExistence type="predicted"/>
<evidence type="ECO:0000313" key="3">
    <source>
        <dbReference type="Proteomes" id="UP000663908"/>
    </source>
</evidence>
<organism evidence="2 3">
    <name type="scientific">Streptomyces cyanogenus</name>
    <dbReference type="NCBI Taxonomy" id="80860"/>
    <lineage>
        <taxon>Bacteria</taxon>
        <taxon>Bacillati</taxon>
        <taxon>Actinomycetota</taxon>
        <taxon>Actinomycetes</taxon>
        <taxon>Kitasatosporales</taxon>
        <taxon>Streptomycetaceae</taxon>
        <taxon>Streptomyces</taxon>
    </lineage>
</organism>
<evidence type="ECO:0000313" key="2">
    <source>
        <dbReference type="EMBL" id="QTE03273.1"/>
    </source>
</evidence>
<keyword evidence="3" id="KW-1185">Reference proteome</keyword>
<reference evidence="2 3" key="1">
    <citation type="submission" date="2021-03" db="EMBL/GenBank/DDBJ databases">
        <title>Complete genome sequence of Streptomyces cyanogenus S136, producer of anticancer angucycline landomycin A.</title>
        <authorList>
            <person name="Hrab P."/>
            <person name="Ruckert C."/>
            <person name="Busche T."/>
            <person name="Ostash I."/>
            <person name="Kalinowski J."/>
            <person name="Fedorenko V."/>
            <person name="Yushchuk O."/>
            <person name="Ostash B."/>
        </authorList>
    </citation>
    <scope>NUCLEOTIDE SEQUENCE [LARGE SCALE GENOMIC DNA]</scope>
    <source>
        <strain evidence="2 3">S136</strain>
    </source>
</reference>
<dbReference type="EMBL" id="CP071839">
    <property type="protein sequence ID" value="QTE03273.1"/>
    <property type="molecule type" value="Genomic_DNA"/>
</dbReference>
<sequence>MPAVRAGARRPLATDGTSYEGLGLDAVFCVPGCDLLRRRSSGARGHRSWPGLQQYGRQSRVRRCCDTVHVQRGRFPPGAGGSVARRASLARAPVLVCWPDALVEPVATTAGSTA</sequence>